<feature type="compositionally biased region" description="Low complexity" evidence="1">
    <location>
        <begin position="156"/>
        <end position="187"/>
    </location>
</feature>
<keyword evidence="3" id="KW-1185">Reference proteome</keyword>
<feature type="compositionally biased region" description="Low complexity" evidence="1">
    <location>
        <begin position="456"/>
        <end position="474"/>
    </location>
</feature>
<evidence type="ECO:0000313" key="2">
    <source>
        <dbReference type="EMBL" id="EGD77955.1"/>
    </source>
</evidence>
<feature type="compositionally biased region" description="Acidic residues" evidence="1">
    <location>
        <begin position="264"/>
        <end position="277"/>
    </location>
</feature>
<feature type="compositionally biased region" description="Pro residues" evidence="1">
    <location>
        <begin position="137"/>
        <end position="147"/>
    </location>
</feature>
<feature type="region of interest" description="Disordered" evidence="1">
    <location>
        <begin position="688"/>
        <end position="708"/>
    </location>
</feature>
<dbReference type="GeneID" id="16070570"/>
<reference evidence="2" key="1">
    <citation type="submission" date="2009-08" db="EMBL/GenBank/DDBJ databases">
        <title>Annotation of Salpingoeca rosetta.</title>
        <authorList>
            <consortium name="The Broad Institute Genome Sequencing Platform"/>
            <person name="Russ C."/>
            <person name="Cuomo C."/>
            <person name="Burger G."/>
            <person name="Gray M.W."/>
            <person name="Holland P.W.H."/>
            <person name="King N."/>
            <person name="Lang F.B.F."/>
            <person name="Roger A.J."/>
            <person name="Ruiz-Trillo I."/>
            <person name="Young S.K."/>
            <person name="Zeng Q."/>
            <person name="Gargeya S."/>
            <person name="Alvarado L."/>
            <person name="Berlin A."/>
            <person name="Chapman S.B."/>
            <person name="Chen Z."/>
            <person name="Freedman E."/>
            <person name="Gellesch M."/>
            <person name="Goldberg J."/>
            <person name="Griggs A."/>
            <person name="Gujja S."/>
            <person name="Heilman E."/>
            <person name="Heiman D."/>
            <person name="Howarth C."/>
            <person name="Mehta T."/>
            <person name="Neiman D."/>
            <person name="Pearson M."/>
            <person name="Roberts A."/>
            <person name="Saif S."/>
            <person name="Shea T."/>
            <person name="Shenoy N."/>
            <person name="Sisk P."/>
            <person name="Stolte C."/>
            <person name="Sykes S."/>
            <person name="White J."/>
            <person name="Yandava C."/>
            <person name="Haas B."/>
            <person name="Nusbaum C."/>
            <person name="Birren B."/>
        </authorList>
    </citation>
    <scope>NUCLEOTIDE SEQUENCE [LARGE SCALE GENOMIC DNA]</scope>
    <source>
        <strain evidence="2">ATCC 50818</strain>
    </source>
</reference>
<proteinExistence type="predicted"/>
<dbReference type="KEGG" id="sre:PTSG_12902"/>
<dbReference type="RefSeq" id="XP_004990018.1">
    <property type="nucleotide sequence ID" value="XM_004989961.1"/>
</dbReference>
<feature type="region of interest" description="Disordered" evidence="1">
    <location>
        <begin position="1"/>
        <end position="50"/>
    </location>
</feature>
<feature type="compositionally biased region" description="Basic and acidic residues" evidence="1">
    <location>
        <begin position="353"/>
        <end position="362"/>
    </location>
</feature>
<feature type="compositionally biased region" description="Low complexity" evidence="1">
    <location>
        <begin position="102"/>
        <end position="131"/>
    </location>
</feature>
<protein>
    <submittedName>
        <fullName evidence="2">Uncharacterized protein</fullName>
    </submittedName>
</protein>
<dbReference type="OMA" id="HERGSAD"/>
<dbReference type="InParanoid" id="F2ULF6"/>
<evidence type="ECO:0000313" key="3">
    <source>
        <dbReference type="Proteomes" id="UP000007799"/>
    </source>
</evidence>
<dbReference type="AlphaFoldDB" id="F2ULF6"/>
<dbReference type="EMBL" id="GL832980">
    <property type="protein sequence ID" value="EGD77955.1"/>
    <property type="molecule type" value="Genomic_DNA"/>
</dbReference>
<evidence type="ECO:0000256" key="1">
    <source>
        <dbReference type="SAM" id="MobiDB-lite"/>
    </source>
</evidence>
<feature type="compositionally biased region" description="Low complexity" evidence="1">
    <location>
        <begin position="392"/>
        <end position="422"/>
    </location>
</feature>
<sequence length="708" mass="76842">MMRRRSSKRSPADAAAAAAAKENRQLKRKLSKLQKQLEDRSNKSPAVDPAIQSLVDASAQEIDRILTELVDRRMRRTAHQRGTAGFLGAAPQPLLAHSALPASVPSAAAASKQPAASTAQAAPTTQPSIQPSDVSTTPPPPPPPPPARVAASQPSATTATRPEAQAQPQAEQQTQPSTAQAAPQSQAQRRRSSDHEVFGFGATTHEPELDINKAPVLRRWSHFTTTQQQQQPQQQQQSQQQQQQQQPATGTKESTPVTAPDVAALEDIEGFGEDNDADVAQAAAANDVATADEHTERSDEGKSASAEVYKPKRKLFSLRSFARSSRRRSSRKKAQEQQQEPQQQQEQTVGGEEAAKAPHEEAAVAAAATSQPLAQGPAQDASSEDSKPVAAETQPVEVQGQQQQHAEQTQQGRQEPHQPQQRAAKPEVPPEVMQRIFGRTASSRRDVSQRELNIGAAPVASKATTSSSSSTAVSRLEALKAEKERRKQQRLQEVKTNLQVAQQDEEPNVPHPAHGHDTAIPELGVSDDNPLAVFDDTQHHFTNTSAAHDTAGSSNANDDAILAAMARTNPKAYEEYKTRTQGMQPPGDTVTSMGTKHGALTALPQHLYILAMVEAGLSEDDERQDRLRRRFFVHPSTGERVFREEDVAAAEGTDDDDDDEAERARTASMLLRDSEADRRAAMLADLARRKAAAKERKRQAKLRRQKAA</sequence>
<name>F2ULF6_SALR5</name>
<feature type="compositionally biased region" description="Low complexity" evidence="1">
    <location>
        <begin position="227"/>
        <end position="246"/>
    </location>
</feature>
<feature type="compositionally biased region" description="Low complexity" evidence="1">
    <location>
        <begin position="278"/>
        <end position="289"/>
    </location>
</feature>
<feature type="compositionally biased region" description="Low complexity" evidence="1">
    <location>
        <begin position="336"/>
        <end position="347"/>
    </location>
</feature>
<feature type="compositionally biased region" description="Basic and acidic residues" evidence="1">
    <location>
        <begin position="291"/>
        <end position="302"/>
    </location>
</feature>
<feature type="compositionally biased region" description="Polar residues" evidence="1">
    <location>
        <begin position="247"/>
        <end position="257"/>
    </location>
</feature>
<feature type="region of interest" description="Disordered" evidence="1">
    <location>
        <begin position="102"/>
        <end position="494"/>
    </location>
</feature>
<feature type="compositionally biased region" description="Basic residues" evidence="1">
    <location>
        <begin position="695"/>
        <end position="708"/>
    </location>
</feature>
<dbReference type="Proteomes" id="UP000007799">
    <property type="component" value="Unassembled WGS sequence"/>
</dbReference>
<organism evidence="3">
    <name type="scientific">Salpingoeca rosetta (strain ATCC 50818 / BSB-021)</name>
    <dbReference type="NCBI Taxonomy" id="946362"/>
    <lineage>
        <taxon>Eukaryota</taxon>
        <taxon>Choanoflagellata</taxon>
        <taxon>Craspedida</taxon>
        <taxon>Salpingoecidae</taxon>
        <taxon>Salpingoeca</taxon>
    </lineage>
</organism>
<accession>F2ULF6</accession>
<gene>
    <name evidence="2" type="ORF">PTSG_12902</name>
</gene>
<feature type="compositionally biased region" description="Basic and acidic residues" evidence="1">
    <location>
        <begin position="477"/>
        <end position="493"/>
    </location>
</feature>